<feature type="coiled-coil region" evidence="1">
    <location>
        <begin position="12"/>
        <end position="39"/>
    </location>
</feature>
<accession>A0A1R2CI46</accession>
<evidence type="ECO:0000313" key="2">
    <source>
        <dbReference type="EMBL" id="OMJ88671.1"/>
    </source>
</evidence>
<keyword evidence="1" id="KW-0175">Coiled coil</keyword>
<proteinExistence type="predicted"/>
<sequence>MTQTSYCEDESYQYLETLAEELQQVYTEMNKQLEELKEQSYELFESRVTNLLEQGRIVAEELETAKLSSNNVNCDIIQVNKIVKELKGL</sequence>
<gene>
    <name evidence="2" type="ORF">SteCoe_9375</name>
</gene>
<dbReference type="AlphaFoldDB" id="A0A1R2CI46"/>
<comment type="caution">
    <text evidence="2">The sequence shown here is derived from an EMBL/GenBank/DDBJ whole genome shotgun (WGS) entry which is preliminary data.</text>
</comment>
<reference evidence="2 3" key="1">
    <citation type="submission" date="2016-11" db="EMBL/GenBank/DDBJ databases">
        <title>The macronuclear genome of Stentor coeruleus: a giant cell with tiny introns.</title>
        <authorList>
            <person name="Slabodnick M."/>
            <person name="Ruby J.G."/>
            <person name="Reiff S.B."/>
            <person name="Swart E.C."/>
            <person name="Gosai S."/>
            <person name="Prabakaran S."/>
            <person name="Witkowska E."/>
            <person name="Larue G.E."/>
            <person name="Fisher S."/>
            <person name="Freeman R.M."/>
            <person name="Gunawardena J."/>
            <person name="Chu W."/>
            <person name="Stover N.A."/>
            <person name="Gregory B.D."/>
            <person name="Nowacki M."/>
            <person name="Derisi J."/>
            <person name="Roy S.W."/>
            <person name="Marshall W.F."/>
            <person name="Sood P."/>
        </authorList>
    </citation>
    <scope>NUCLEOTIDE SEQUENCE [LARGE SCALE GENOMIC DNA]</scope>
    <source>
        <strain evidence="2">WM001</strain>
    </source>
</reference>
<organism evidence="2 3">
    <name type="scientific">Stentor coeruleus</name>
    <dbReference type="NCBI Taxonomy" id="5963"/>
    <lineage>
        <taxon>Eukaryota</taxon>
        <taxon>Sar</taxon>
        <taxon>Alveolata</taxon>
        <taxon>Ciliophora</taxon>
        <taxon>Postciliodesmatophora</taxon>
        <taxon>Heterotrichea</taxon>
        <taxon>Heterotrichida</taxon>
        <taxon>Stentoridae</taxon>
        <taxon>Stentor</taxon>
    </lineage>
</organism>
<dbReference type="EMBL" id="MPUH01000145">
    <property type="protein sequence ID" value="OMJ88671.1"/>
    <property type="molecule type" value="Genomic_DNA"/>
</dbReference>
<evidence type="ECO:0000313" key="3">
    <source>
        <dbReference type="Proteomes" id="UP000187209"/>
    </source>
</evidence>
<evidence type="ECO:0000256" key="1">
    <source>
        <dbReference type="SAM" id="Coils"/>
    </source>
</evidence>
<dbReference type="Proteomes" id="UP000187209">
    <property type="component" value="Unassembled WGS sequence"/>
</dbReference>
<name>A0A1R2CI46_9CILI</name>
<protein>
    <submittedName>
        <fullName evidence="2">Uncharacterized protein</fullName>
    </submittedName>
</protein>
<keyword evidence="3" id="KW-1185">Reference proteome</keyword>